<proteinExistence type="predicted"/>
<dbReference type="AlphaFoldDB" id="A0A7C9LKC9"/>
<gene>
    <name evidence="2" type="ORF">GN331_14425</name>
</gene>
<name>A0A7C9LKC9_9GAMM</name>
<evidence type="ECO:0000313" key="2">
    <source>
        <dbReference type="EMBL" id="MUV15399.1"/>
    </source>
</evidence>
<sequence>MSEQPPKKPSIHHVPAILTGAAALIASLTAVYVNVRGDRNPPPPAAAIAPATPSVVAEAAPAREAPKSVDRFTITVDRIAVEHDGSPGTTDWRFTVEADDDALFAFQQDALDDTGGRNVAVPKDASGVLRLEGRPGARIVIKGWRGRLFGLGRAPDATGEGRLSANGAIGAIRVAAAEPEGGAFVFHLSADPAR</sequence>
<accession>A0A7C9LKC9</accession>
<evidence type="ECO:0000256" key="1">
    <source>
        <dbReference type="SAM" id="Phobius"/>
    </source>
</evidence>
<keyword evidence="1" id="KW-0812">Transmembrane</keyword>
<reference evidence="2 3" key="1">
    <citation type="submission" date="2019-12" db="EMBL/GenBank/DDBJ databases">
        <authorList>
            <person name="Xu J."/>
        </authorList>
    </citation>
    <scope>NUCLEOTIDE SEQUENCE [LARGE SCALE GENOMIC DNA]</scope>
    <source>
        <strain evidence="2 3">HX-5-24</strain>
    </source>
</reference>
<keyword evidence="3" id="KW-1185">Reference proteome</keyword>
<dbReference type="Proteomes" id="UP000479692">
    <property type="component" value="Unassembled WGS sequence"/>
</dbReference>
<evidence type="ECO:0000313" key="3">
    <source>
        <dbReference type="Proteomes" id="UP000479692"/>
    </source>
</evidence>
<feature type="transmembrane region" description="Helical" evidence="1">
    <location>
        <begin position="12"/>
        <end position="33"/>
    </location>
</feature>
<organism evidence="2 3">
    <name type="scientific">Noviluteimonas gilva</name>
    <dbReference type="NCBI Taxonomy" id="2682097"/>
    <lineage>
        <taxon>Bacteria</taxon>
        <taxon>Pseudomonadati</taxon>
        <taxon>Pseudomonadota</taxon>
        <taxon>Gammaproteobacteria</taxon>
        <taxon>Lysobacterales</taxon>
        <taxon>Lysobacteraceae</taxon>
        <taxon>Noviluteimonas</taxon>
    </lineage>
</organism>
<keyword evidence="1" id="KW-1133">Transmembrane helix</keyword>
<dbReference type="EMBL" id="WOXT01000005">
    <property type="protein sequence ID" value="MUV15399.1"/>
    <property type="molecule type" value="Genomic_DNA"/>
</dbReference>
<keyword evidence="1" id="KW-0472">Membrane</keyword>
<protein>
    <submittedName>
        <fullName evidence="2">Uncharacterized protein</fullName>
    </submittedName>
</protein>
<dbReference type="RefSeq" id="WP_156643003.1">
    <property type="nucleotide sequence ID" value="NZ_WOXT01000005.1"/>
</dbReference>
<comment type="caution">
    <text evidence="2">The sequence shown here is derived from an EMBL/GenBank/DDBJ whole genome shotgun (WGS) entry which is preliminary data.</text>
</comment>